<keyword evidence="10" id="KW-1185">Reference proteome</keyword>
<evidence type="ECO:0000256" key="5">
    <source>
        <dbReference type="PROSITE-ProRule" id="PRU00182"/>
    </source>
</evidence>
<dbReference type="GO" id="GO:0120159">
    <property type="term" value="F:rRNA pseudouridine synthase activity"/>
    <property type="evidence" value="ECO:0007669"/>
    <property type="project" value="UniProtKB-ARBA"/>
</dbReference>
<dbReference type="CDD" id="cd02869">
    <property type="entry name" value="PseudoU_synth_RluA_like"/>
    <property type="match status" value="1"/>
</dbReference>
<evidence type="ECO:0000259" key="8">
    <source>
        <dbReference type="SMART" id="SM00363"/>
    </source>
</evidence>
<evidence type="ECO:0000256" key="1">
    <source>
        <dbReference type="ARBA" id="ARBA00010876"/>
    </source>
</evidence>
<name>A0A4R2GHK9_9BACT</name>
<dbReference type="Pfam" id="PF01479">
    <property type="entry name" value="S4"/>
    <property type="match status" value="1"/>
</dbReference>
<evidence type="ECO:0000256" key="3">
    <source>
        <dbReference type="ARBA" id="ARBA00023235"/>
    </source>
</evidence>
<feature type="compositionally biased region" description="Acidic residues" evidence="7">
    <location>
        <begin position="1"/>
        <end position="22"/>
    </location>
</feature>
<comment type="function">
    <text evidence="6">Responsible for synthesis of pseudouridine from uracil.</text>
</comment>
<dbReference type="InterPro" id="IPR050188">
    <property type="entry name" value="RluA_PseudoU_synthase"/>
</dbReference>
<accession>A0A4R2GHK9</accession>
<evidence type="ECO:0000313" key="9">
    <source>
        <dbReference type="EMBL" id="TCO07651.1"/>
    </source>
</evidence>
<dbReference type="EMBL" id="SLWK01000007">
    <property type="protein sequence ID" value="TCO07651.1"/>
    <property type="molecule type" value="Genomic_DNA"/>
</dbReference>
<dbReference type="GO" id="GO:0003723">
    <property type="term" value="F:RNA binding"/>
    <property type="evidence" value="ECO:0007669"/>
    <property type="project" value="UniProtKB-KW"/>
</dbReference>
<dbReference type="InterPro" id="IPR002942">
    <property type="entry name" value="S4_RNA-bd"/>
</dbReference>
<protein>
    <recommendedName>
        <fullName evidence="6">Pseudouridine synthase</fullName>
        <ecNumber evidence="6">5.4.99.-</ecNumber>
    </recommendedName>
</protein>
<comment type="catalytic activity">
    <reaction evidence="6">
        <text>a uridine in RNA = a pseudouridine in RNA</text>
        <dbReference type="Rhea" id="RHEA:48348"/>
        <dbReference type="Rhea" id="RHEA-COMP:12068"/>
        <dbReference type="Rhea" id="RHEA-COMP:12069"/>
        <dbReference type="ChEBI" id="CHEBI:65314"/>
        <dbReference type="ChEBI" id="CHEBI:65315"/>
    </reaction>
</comment>
<dbReference type="OrthoDB" id="9807829at2"/>
<comment type="similarity">
    <text evidence="1 6">Belongs to the pseudouridine synthase RluA family.</text>
</comment>
<dbReference type="CDD" id="cd00165">
    <property type="entry name" value="S4"/>
    <property type="match status" value="1"/>
</dbReference>
<reference evidence="9 10" key="1">
    <citation type="submission" date="2019-03" db="EMBL/GenBank/DDBJ databases">
        <title>Genomic Encyclopedia of Type Strains, Phase IV (KMG-IV): sequencing the most valuable type-strain genomes for metagenomic binning, comparative biology and taxonomic classification.</title>
        <authorList>
            <person name="Goeker M."/>
        </authorList>
    </citation>
    <scope>NUCLEOTIDE SEQUENCE [LARGE SCALE GENOMIC DNA]</scope>
    <source>
        <strain evidence="9 10">DSM 24179</strain>
    </source>
</reference>
<evidence type="ECO:0000313" key="10">
    <source>
        <dbReference type="Proteomes" id="UP000295221"/>
    </source>
</evidence>
<dbReference type="FunFam" id="3.30.2350.10:FF:000006">
    <property type="entry name" value="Pseudouridine synthase"/>
    <property type="match status" value="1"/>
</dbReference>
<evidence type="ECO:0000256" key="2">
    <source>
        <dbReference type="ARBA" id="ARBA00022884"/>
    </source>
</evidence>
<comment type="caution">
    <text evidence="9">The sequence shown here is derived from an EMBL/GenBank/DDBJ whole genome shotgun (WGS) entry which is preliminary data.</text>
</comment>
<feature type="active site" evidence="4">
    <location>
        <position position="168"/>
    </location>
</feature>
<dbReference type="PANTHER" id="PTHR21600:SF44">
    <property type="entry name" value="RIBOSOMAL LARGE SUBUNIT PSEUDOURIDINE SYNTHASE D"/>
    <property type="match status" value="1"/>
</dbReference>
<dbReference type="InterPro" id="IPR006225">
    <property type="entry name" value="PsdUridine_synth_RluC/D"/>
</dbReference>
<feature type="domain" description="RNA-binding S4" evidence="8">
    <location>
        <begin position="43"/>
        <end position="108"/>
    </location>
</feature>
<dbReference type="PROSITE" id="PS50889">
    <property type="entry name" value="S4"/>
    <property type="match status" value="1"/>
</dbReference>
<dbReference type="InterPro" id="IPR006145">
    <property type="entry name" value="PsdUridine_synth_RsuA/RluA"/>
</dbReference>
<evidence type="ECO:0000256" key="6">
    <source>
        <dbReference type="RuleBase" id="RU362028"/>
    </source>
</evidence>
<keyword evidence="3 6" id="KW-0413">Isomerase</keyword>
<dbReference type="SMART" id="SM00363">
    <property type="entry name" value="S4"/>
    <property type="match status" value="1"/>
</dbReference>
<dbReference type="Gene3D" id="3.10.290.10">
    <property type="entry name" value="RNA-binding S4 domain"/>
    <property type="match status" value="1"/>
</dbReference>
<organism evidence="9 10">
    <name type="scientific">Natronoflexus pectinivorans</name>
    <dbReference type="NCBI Taxonomy" id="682526"/>
    <lineage>
        <taxon>Bacteria</taxon>
        <taxon>Pseudomonadati</taxon>
        <taxon>Bacteroidota</taxon>
        <taxon>Bacteroidia</taxon>
        <taxon>Marinilabiliales</taxon>
        <taxon>Marinilabiliaceae</taxon>
        <taxon>Natronoflexus</taxon>
    </lineage>
</organism>
<dbReference type="SUPFAM" id="SSF55120">
    <property type="entry name" value="Pseudouridine synthase"/>
    <property type="match status" value="1"/>
</dbReference>
<dbReference type="SUPFAM" id="SSF55174">
    <property type="entry name" value="Alpha-L RNA-binding motif"/>
    <property type="match status" value="1"/>
</dbReference>
<dbReference type="PROSITE" id="PS01129">
    <property type="entry name" value="PSI_RLU"/>
    <property type="match status" value="1"/>
</dbReference>
<evidence type="ECO:0000256" key="4">
    <source>
        <dbReference type="PIRSR" id="PIRSR606225-1"/>
    </source>
</evidence>
<dbReference type="NCBIfam" id="TIGR00005">
    <property type="entry name" value="rluA_subfam"/>
    <property type="match status" value="1"/>
</dbReference>
<dbReference type="AlphaFoldDB" id="A0A4R2GHK9"/>
<dbReference type="Proteomes" id="UP000295221">
    <property type="component" value="Unassembled WGS sequence"/>
</dbReference>
<dbReference type="RefSeq" id="WP_132433983.1">
    <property type="nucleotide sequence ID" value="NZ_SLWK01000007.1"/>
</dbReference>
<keyword evidence="2 5" id="KW-0694">RNA-binding</keyword>
<proteinExistence type="inferred from homology"/>
<feature type="region of interest" description="Disordered" evidence="7">
    <location>
        <begin position="1"/>
        <end position="25"/>
    </location>
</feature>
<dbReference type="Gene3D" id="3.30.2350.10">
    <property type="entry name" value="Pseudouridine synthase"/>
    <property type="match status" value="1"/>
</dbReference>
<dbReference type="EC" id="5.4.99.-" evidence="6"/>
<dbReference type="InterPro" id="IPR006224">
    <property type="entry name" value="PsdUridine_synth_RluA-like_CS"/>
</dbReference>
<gene>
    <name evidence="9" type="ORF">EV194_10735</name>
</gene>
<dbReference type="Pfam" id="PF00849">
    <property type="entry name" value="PseudoU_synth_2"/>
    <property type="match status" value="1"/>
</dbReference>
<dbReference type="PANTHER" id="PTHR21600">
    <property type="entry name" value="MITOCHONDRIAL RNA PSEUDOURIDINE SYNTHASE"/>
    <property type="match status" value="1"/>
</dbReference>
<dbReference type="GO" id="GO:0000455">
    <property type="term" value="P:enzyme-directed rRNA pseudouridine synthesis"/>
    <property type="evidence" value="ECO:0007669"/>
    <property type="project" value="TreeGrafter"/>
</dbReference>
<dbReference type="InterPro" id="IPR020103">
    <property type="entry name" value="PsdUridine_synth_cat_dom_sf"/>
</dbReference>
<evidence type="ECO:0000256" key="7">
    <source>
        <dbReference type="SAM" id="MobiDB-lite"/>
    </source>
</evidence>
<dbReference type="InterPro" id="IPR036986">
    <property type="entry name" value="S4_RNA-bd_sf"/>
</dbReference>
<sequence length="358" mass="40958">MQDYQEEFEELEDENYSEETTDGESGQFYEHHSFTADSGQSALRIDKFLVNRIENASRSKIQEAAQAGCIRVNNQPVKANYKVKPNDVVSVVMSYPPREIEIIPQDIPLNIVFEDDTLVIINKDPGMVVHPGYGNYTGTLVNALAWHFKDQPWFNSDDPRPGLVHRIDKDTSGLLVIAKTEEAKMHLASQFFEKTSTRTYQAIVWGAPEPEEDTITGHIGRSLKDRKQMTVFSEGEYGKPAVTHYTVLEKLGYVSLVECRLETGRTHQIRAHFKYIGHPLFNDERYGGNQILKGTTFTKYKQFVENCFSILPRQALHAKTLGFEHPKTGKYIEFNSELPEDMTTVIEKWKNYIASRPQ</sequence>